<proteinExistence type="predicted"/>
<gene>
    <name evidence="2" type="ORF">EYF80_004305</name>
</gene>
<protein>
    <submittedName>
        <fullName evidence="2">Uncharacterized protein</fullName>
    </submittedName>
</protein>
<evidence type="ECO:0000256" key="1">
    <source>
        <dbReference type="SAM" id="MobiDB-lite"/>
    </source>
</evidence>
<dbReference type="EMBL" id="SRLO01000021">
    <property type="protein sequence ID" value="TNN85283.1"/>
    <property type="molecule type" value="Genomic_DNA"/>
</dbReference>
<name>A0A4Z2J6U7_9TELE</name>
<sequence>MWATNASLEPNRLLQSPHIFGASSSKGMAATRGALPGAEITVLWDPEPVTLPGVWVVACGWEVEVVLVMLGGSGGQGLFEITDGRRYSLRQKIQFTKAFGTELRCNSATSQTFFPSFLPSCNKHSHNTTNPTKGATRPTLPGGGRKAGCVSPAMHRPGTRGQVTSSGLHAAIQRAASGEQQRGLRPGVQELSCEALPWSSRGYLSPSVEHRDGHCSRQPSVSPQTGFIWFWSPKQKAPCCSTRPQRHAGGSAALGSLKALRH</sequence>
<dbReference type="Proteomes" id="UP000314294">
    <property type="component" value="Unassembled WGS sequence"/>
</dbReference>
<reference evidence="2 3" key="1">
    <citation type="submission" date="2019-03" db="EMBL/GenBank/DDBJ databases">
        <title>First draft genome of Liparis tanakae, snailfish: a comprehensive survey of snailfish specific genes.</title>
        <authorList>
            <person name="Kim W."/>
            <person name="Song I."/>
            <person name="Jeong J.-H."/>
            <person name="Kim D."/>
            <person name="Kim S."/>
            <person name="Ryu S."/>
            <person name="Song J.Y."/>
            <person name="Lee S.K."/>
        </authorList>
    </citation>
    <scope>NUCLEOTIDE SEQUENCE [LARGE SCALE GENOMIC DNA]</scope>
    <source>
        <tissue evidence="2">Muscle</tissue>
    </source>
</reference>
<organism evidence="2 3">
    <name type="scientific">Liparis tanakae</name>
    <name type="common">Tanaka's snailfish</name>
    <dbReference type="NCBI Taxonomy" id="230148"/>
    <lineage>
        <taxon>Eukaryota</taxon>
        <taxon>Metazoa</taxon>
        <taxon>Chordata</taxon>
        <taxon>Craniata</taxon>
        <taxon>Vertebrata</taxon>
        <taxon>Euteleostomi</taxon>
        <taxon>Actinopterygii</taxon>
        <taxon>Neopterygii</taxon>
        <taxon>Teleostei</taxon>
        <taxon>Neoteleostei</taxon>
        <taxon>Acanthomorphata</taxon>
        <taxon>Eupercaria</taxon>
        <taxon>Perciformes</taxon>
        <taxon>Cottioidei</taxon>
        <taxon>Cottales</taxon>
        <taxon>Liparidae</taxon>
        <taxon>Liparis</taxon>
    </lineage>
</organism>
<feature type="region of interest" description="Disordered" evidence="1">
    <location>
        <begin position="125"/>
        <end position="149"/>
    </location>
</feature>
<keyword evidence="3" id="KW-1185">Reference proteome</keyword>
<evidence type="ECO:0000313" key="3">
    <source>
        <dbReference type="Proteomes" id="UP000314294"/>
    </source>
</evidence>
<accession>A0A4Z2J6U7</accession>
<dbReference type="AlphaFoldDB" id="A0A4Z2J6U7"/>
<comment type="caution">
    <text evidence="2">The sequence shown here is derived from an EMBL/GenBank/DDBJ whole genome shotgun (WGS) entry which is preliminary data.</text>
</comment>
<feature type="region of interest" description="Disordered" evidence="1">
    <location>
        <begin position="241"/>
        <end position="262"/>
    </location>
</feature>
<evidence type="ECO:0000313" key="2">
    <source>
        <dbReference type="EMBL" id="TNN85283.1"/>
    </source>
</evidence>
<feature type="compositionally biased region" description="Low complexity" evidence="1">
    <location>
        <begin position="248"/>
        <end position="262"/>
    </location>
</feature>